<dbReference type="KEGG" id="paca:ID47_11560"/>
<dbReference type="HOGENOM" id="CLU_2300686_0_0_5"/>
<dbReference type="EMBL" id="CP008941">
    <property type="protein sequence ID" value="AIK97230.1"/>
    <property type="molecule type" value="Genomic_DNA"/>
</dbReference>
<accession>A0A077B2K1</accession>
<evidence type="ECO:0000313" key="1">
    <source>
        <dbReference type="EMBL" id="AIK97230.1"/>
    </source>
</evidence>
<dbReference type="Proteomes" id="UP000028926">
    <property type="component" value="Chromosome"/>
</dbReference>
<sequence>MNVAIRCRNGSKIKRLLLALGIVGENFDNQLRQDWHIIITDQELFETIPSKYLRIVLSDRPLRSSNGQVIRIPQTLDLTMLYFALVNAAKTLGLQHAPAY</sequence>
<organism evidence="1 2">
    <name type="scientific">Candidatus Odyssella acanthamoebae</name>
    <dbReference type="NCBI Taxonomy" id="91604"/>
    <lineage>
        <taxon>Bacteria</taxon>
        <taxon>Pseudomonadati</taxon>
        <taxon>Pseudomonadota</taxon>
        <taxon>Alphaproteobacteria</taxon>
        <taxon>Holosporales</taxon>
        <taxon>Candidatus Paracaedibacteraceae</taxon>
        <taxon>Candidatus Odyssella</taxon>
    </lineage>
</organism>
<dbReference type="AlphaFoldDB" id="A0A077B2K1"/>
<gene>
    <name evidence="1" type="ORF">ID47_11560</name>
</gene>
<evidence type="ECO:0000313" key="2">
    <source>
        <dbReference type="Proteomes" id="UP000028926"/>
    </source>
</evidence>
<keyword evidence="2" id="KW-1185">Reference proteome</keyword>
<dbReference type="OrthoDB" id="9885364at2"/>
<reference evidence="1 2" key="1">
    <citation type="submission" date="2014-07" db="EMBL/GenBank/DDBJ databases">
        <title>Comparative genomic insights into amoeba endosymbionts belonging to the families of Holosporaceae and Candidatus Midichloriaceae within Rickettsiales.</title>
        <authorList>
            <person name="Wang Z."/>
            <person name="Wu M."/>
        </authorList>
    </citation>
    <scope>NUCLEOTIDE SEQUENCE [LARGE SCALE GENOMIC DNA]</scope>
    <source>
        <strain evidence="1">PRA3</strain>
    </source>
</reference>
<protein>
    <submittedName>
        <fullName evidence="1">Uncharacterized protein</fullName>
    </submittedName>
</protein>
<dbReference type="eggNOG" id="ENOG50314S3">
    <property type="taxonomic scope" value="Bacteria"/>
</dbReference>
<proteinExistence type="predicted"/>
<name>A0A077B2K1_9PROT</name>